<evidence type="ECO:0000256" key="3">
    <source>
        <dbReference type="SAM" id="MobiDB-lite"/>
    </source>
</evidence>
<evidence type="ECO:0000256" key="4">
    <source>
        <dbReference type="SAM" id="Phobius"/>
    </source>
</evidence>
<dbReference type="AlphaFoldDB" id="A0AAD6T406"/>
<keyword evidence="4" id="KW-1133">Transmembrane helix</keyword>
<feature type="transmembrane region" description="Helical" evidence="4">
    <location>
        <begin position="44"/>
        <end position="64"/>
    </location>
</feature>
<dbReference type="Proteomes" id="UP001218188">
    <property type="component" value="Unassembled WGS sequence"/>
</dbReference>
<gene>
    <name evidence="6" type="ORF">C8F04DRAFT_1178910</name>
</gene>
<keyword evidence="4" id="KW-0812">Transmembrane</keyword>
<dbReference type="GO" id="GO:0016740">
    <property type="term" value="F:transferase activity"/>
    <property type="evidence" value="ECO:0007669"/>
    <property type="project" value="UniProtKB-KW"/>
</dbReference>
<evidence type="ECO:0000256" key="2">
    <source>
        <dbReference type="ARBA" id="ARBA00022679"/>
    </source>
</evidence>
<dbReference type="InterPro" id="IPR006598">
    <property type="entry name" value="CAP10"/>
</dbReference>
<organism evidence="6 7">
    <name type="scientific">Mycena alexandri</name>
    <dbReference type="NCBI Taxonomy" id="1745969"/>
    <lineage>
        <taxon>Eukaryota</taxon>
        <taxon>Fungi</taxon>
        <taxon>Dikarya</taxon>
        <taxon>Basidiomycota</taxon>
        <taxon>Agaricomycotina</taxon>
        <taxon>Agaricomycetes</taxon>
        <taxon>Agaricomycetidae</taxon>
        <taxon>Agaricales</taxon>
        <taxon>Marasmiineae</taxon>
        <taxon>Mycenaceae</taxon>
        <taxon>Mycena</taxon>
    </lineage>
</organism>
<protein>
    <submittedName>
        <fullName evidence="6">Glycosyl transferase family 90-domain-containing protein</fullName>
    </submittedName>
</protein>
<evidence type="ECO:0000313" key="7">
    <source>
        <dbReference type="Proteomes" id="UP001218188"/>
    </source>
</evidence>
<dbReference type="PANTHER" id="PTHR12203">
    <property type="entry name" value="KDEL LYS-ASP-GLU-LEU CONTAINING - RELATED"/>
    <property type="match status" value="1"/>
</dbReference>
<dbReference type="InterPro" id="IPR051091">
    <property type="entry name" value="O-Glucosyltr/Glycosyltrsf_90"/>
</dbReference>
<feature type="domain" description="Glycosyl transferase CAP10" evidence="5">
    <location>
        <begin position="306"/>
        <end position="543"/>
    </location>
</feature>
<evidence type="ECO:0000259" key="5">
    <source>
        <dbReference type="SMART" id="SM00672"/>
    </source>
</evidence>
<dbReference type="EMBL" id="JARJCM010000027">
    <property type="protein sequence ID" value="KAJ7039361.1"/>
    <property type="molecule type" value="Genomic_DNA"/>
</dbReference>
<sequence length="549" mass="61054">MDALYSLLPSRVRSSTYTPGRVPSVSRAPNGSTSFHRSRGVSPLVRAVILVAVLGSFAFLVILVNTIPSLLTAGSLNITQMQKSCCPPPPPLEPWIPPPPMNHTGPRTAVDDLFDRQSITFEQAVAHYRLKNGRRPPRGYGAWYGLARTRRCLIDEYDQVHRNFEPFHQLAQKDKKFFKKMVERVKKLAGPAAPGLQVLTMESGVPSETEERSSLYNNNGAWMATLKNLGVSLLGLNLNAIINHREEPRVSFDVRVLVRDTSASASAEKALKADDPAPFRNAPRPTSEYFTDAGHCLVPNDPKGFTSPAVQLSSASVDFTTDLYPVLSQSKIYPCFADILVPSKVQPDPVSCENDPNEPPYWRGGLPSGRISGTNYPAFPRFRLLDLAHNLSRAYAVDESPIMDVGIIALDESFCHLDECYAAAIKTEYNIPVNDTSEREEAYKYLLNLDGNTSSGRFLELLKSGSLGFKSTLFTEYFSPWLRAFEHYIPVRPDLSDLVERIEWARANDNEARRIQAAGKEFADRVITPDQDDCYWAAVLVEWAGLQGT</sequence>
<evidence type="ECO:0000256" key="1">
    <source>
        <dbReference type="ARBA" id="ARBA00010118"/>
    </source>
</evidence>
<evidence type="ECO:0000313" key="6">
    <source>
        <dbReference type="EMBL" id="KAJ7039361.1"/>
    </source>
</evidence>
<dbReference type="SMART" id="SM00672">
    <property type="entry name" value="CAP10"/>
    <property type="match status" value="1"/>
</dbReference>
<proteinExistence type="inferred from homology"/>
<feature type="region of interest" description="Disordered" evidence="3">
    <location>
        <begin position="18"/>
        <end position="37"/>
    </location>
</feature>
<comment type="caution">
    <text evidence="6">The sequence shown here is derived from an EMBL/GenBank/DDBJ whole genome shotgun (WGS) entry which is preliminary data.</text>
</comment>
<keyword evidence="2 6" id="KW-0808">Transferase</keyword>
<dbReference type="PANTHER" id="PTHR12203:SF35">
    <property type="entry name" value="PROTEIN O-GLUCOSYLTRANSFERASE 1"/>
    <property type="match status" value="1"/>
</dbReference>
<name>A0AAD6T406_9AGAR</name>
<reference evidence="6" key="1">
    <citation type="submission" date="2023-03" db="EMBL/GenBank/DDBJ databases">
        <title>Massive genome expansion in bonnet fungi (Mycena s.s.) driven by repeated elements and novel gene families across ecological guilds.</title>
        <authorList>
            <consortium name="Lawrence Berkeley National Laboratory"/>
            <person name="Harder C.B."/>
            <person name="Miyauchi S."/>
            <person name="Viragh M."/>
            <person name="Kuo A."/>
            <person name="Thoen E."/>
            <person name="Andreopoulos B."/>
            <person name="Lu D."/>
            <person name="Skrede I."/>
            <person name="Drula E."/>
            <person name="Henrissat B."/>
            <person name="Morin E."/>
            <person name="Kohler A."/>
            <person name="Barry K."/>
            <person name="LaButti K."/>
            <person name="Morin E."/>
            <person name="Salamov A."/>
            <person name="Lipzen A."/>
            <person name="Mereny Z."/>
            <person name="Hegedus B."/>
            <person name="Baldrian P."/>
            <person name="Stursova M."/>
            <person name="Weitz H."/>
            <person name="Taylor A."/>
            <person name="Grigoriev I.V."/>
            <person name="Nagy L.G."/>
            <person name="Martin F."/>
            <person name="Kauserud H."/>
        </authorList>
    </citation>
    <scope>NUCLEOTIDE SEQUENCE</scope>
    <source>
        <strain evidence="6">CBHHK200</strain>
    </source>
</reference>
<keyword evidence="7" id="KW-1185">Reference proteome</keyword>
<accession>A0AAD6T406</accession>
<comment type="similarity">
    <text evidence="1">Belongs to the glycosyltransferase 90 family.</text>
</comment>
<dbReference type="Pfam" id="PF05686">
    <property type="entry name" value="Glyco_transf_90"/>
    <property type="match status" value="1"/>
</dbReference>
<keyword evidence="4" id="KW-0472">Membrane</keyword>